<dbReference type="Pfam" id="PF00282">
    <property type="entry name" value="Pyridoxal_deC"/>
    <property type="match status" value="1"/>
</dbReference>
<evidence type="ECO:0000313" key="8">
    <source>
        <dbReference type="EMBL" id="WTU43012.1"/>
    </source>
</evidence>
<dbReference type="GO" id="GO:0030170">
    <property type="term" value="F:pyridoxal phosphate binding"/>
    <property type="evidence" value="ECO:0007669"/>
    <property type="project" value="InterPro"/>
</dbReference>
<evidence type="ECO:0000256" key="3">
    <source>
        <dbReference type="ARBA" id="ARBA00022793"/>
    </source>
</evidence>
<dbReference type="PANTHER" id="PTHR45677">
    <property type="entry name" value="GLUTAMATE DECARBOXYLASE-RELATED"/>
    <property type="match status" value="1"/>
</dbReference>
<evidence type="ECO:0000256" key="4">
    <source>
        <dbReference type="ARBA" id="ARBA00022898"/>
    </source>
</evidence>
<dbReference type="InterPro" id="IPR015422">
    <property type="entry name" value="PyrdxlP-dep_Trfase_small"/>
</dbReference>
<evidence type="ECO:0000256" key="5">
    <source>
        <dbReference type="ARBA" id="ARBA00023239"/>
    </source>
</evidence>
<dbReference type="Gene3D" id="3.40.640.10">
    <property type="entry name" value="Type I PLP-dependent aspartate aminotransferase-like (Major domain)"/>
    <property type="match status" value="1"/>
</dbReference>
<dbReference type="GO" id="GO:0019752">
    <property type="term" value="P:carboxylic acid metabolic process"/>
    <property type="evidence" value="ECO:0007669"/>
    <property type="project" value="InterPro"/>
</dbReference>
<dbReference type="AlphaFoldDB" id="A0AAU2H3U3"/>
<dbReference type="InterPro" id="IPR015421">
    <property type="entry name" value="PyrdxlP-dep_Trfase_major"/>
</dbReference>
<protein>
    <submittedName>
        <fullName evidence="8">Aminotransferase class V-fold PLP-dependent enzyme</fullName>
    </submittedName>
</protein>
<dbReference type="SUPFAM" id="SSF53383">
    <property type="entry name" value="PLP-dependent transferases"/>
    <property type="match status" value="1"/>
</dbReference>
<keyword evidence="8" id="KW-0808">Transferase</keyword>
<dbReference type="EMBL" id="CP108253">
    <property type="protein sequence ID" value="WTU43012.1"/>
    <property type="molecule type" value="Genomic_DNA"/>
</dbReference>
<gene>
    <name evidence="8" type="ORF">OHV25_27190</name>
</gene>
<accession>A0AAU2H3U3</accession>
<evidence type="ECO:0000256" key="6">
    <source>
        <dbReference type="PIRSR" id="PIRSR602129-50"/>
    </source>
</evidence>
<keyword evidence="5 7" id="KW-0456">Lyase</keyword>
<dbReference type="PANTHER" id="PTHR45677:SF8">
    <property type="entry name" value="CYSTEINE SULFINIC ACID DECARBOXYLASE"/>
    <property type="match status" value="1"/>
</dbReference>
<dbReference type="GO" id="GO:0005737">
    <property type="term" value="C:cytoplasm"/>
    <property type="evidence" value="ECO:0007669"/>
    <property type="project" value="TreeGrafter"/>
</dbReference>
<sequence length="454" mass="47013">MHTPPLAGGPTGPTALHPLLGVVLDALHQGAVARGGPLPGGGPEAVAVRVGAAVGEAFPLRGTSAEEALTTLVRALAEGAADPADPRCAAHLHTPPLALAAAADLAASALNPSLDSWDQAPAAAELEALVTRALAAEFWPGGDALVTSGGTESNQLALLLARERHGAVQVVQGANAHHSVSRAAWLLGLPEPVTVPAPSGTLDLAALDEALTDPHHQVLVTATAGTTDTGAVDPLPEIAALCARHGAELHVDAAYGGPLIFSDTHRTKLRGLEHAHSVTLDLHKLGWQPVAAGLLAVPDPARLAPLAHTADYLNADDDTEAGLPDLLGRSLRTTRRPDVLKIAVTLRALGRTGLAELVDRTLALARTFADLVEEHPRLDLYERPAISTVLFRPTDAPDDEVAGIRRALLTEGRAVLGRARADGRLWLKATLLNPHTTTGDLAQLLKTVEGSIPR</sequence>
<dbReference type="GO" id="GO:0008483">
    <property type="term" value="F:transaminase activity"/>
    <property type="evidence" value="ECO:0007669"/>
    <property type="project" value="UniProtKB-KW"/>
</dbReference>
<evidence type="ECO:0000256" key="2">
    <source>
        <dbReference type="ARBA" id="ARBA00009533"/>
    </source>
</evidence>
<dbReference type="GO" id="GO:0004058">
    <property type="term" value="F:aromatic-L-amino-acid decarboxylase activity"/>
    <property type="evidence" value="ECO:0007669"/>
    <property type="project" value="UniProtKB-ARBA"/>
</dbReference>
<comment type="cofactor">
    <cofactor evidence="1 6 7">
        <name>pyridoxal 5'-phosphate</name>
        <dbReference type="ChEBI" id="CHEBI:597326"/>
    </cofactor>
</comment>
<proteinExistence type="inferred from homology"/>
<dbReference type="Gene3D" id="3.90.1150.10">
    <property type="entry name" value="Aspartate Aminotransferase, domain 1"/>
    <property type="match status" value="1"/>
</dbReference>
<comment type="similarity">
    <text evidence="2 7">Belongs to the group II decarboxylase family.</text>
</comment>
<keyword evidence="3" id="KW-0210">Decarboxylase</keyword>
<keyword evidence="8" id="KW-0032">Aminotransferase</keyword>
<organism evidence="8">
    <name type="scientific">Streptomyces sp. NBC_00060</name>
    <dbReference type="NCBI Taxonomy" id="2975636"/>
    <lineage>
        <taxon>Bacteria</taxon>
        <taxon>Bacillati</taxon>
        <taxon>Actinomycetota</taxon>
        <taxon>Actinomycetes</taxon>
        <taxon>Kitasatosporales</taxon>
        <taxon>Streptomycetaceae</taxon>
        <taxon>Streptomyces</taxon>
    </lineage>
</organism>
<dbReference type="InterPro" id="IPR002129">
    <property type="entry name" value="PyrdxlP-dep_de-COase"/>
</dbReference>
<keyword evidence="4 6" id="KW-0663">Pyridoxal phosphate</keyword>
<dbReference type="InterPro" id="IPR015424">
    <property type="entry name" value="PyrdxlP-dep_Trfase"/>
</dbReference>
<name>A0AAU2H3U3_9ACTN</name>
<evidence type="ECO:0000256" key="7">
    <source>
        <dbReference type="RuleBase" id="RU000382"/>
    </source>
</evidence>
<feature type="modified residue" description="N6-(pyridoxal phosphate)lysine" evidence="6">
    <location>
        <position position="284"/>
    </location>
</feature>
<reference evidence="8" key="1">
    <citation type="submission" date="2022-10" db="EMBL/GenBank/DDBJ databases">
        <title>The complete genomes of actinobacterial strains from the NBC collection.</title>
        <authorList>
            <person name="Joergensen T.S."/>
            <person name="Alvarez Arevalo M."/>
            <person name="Sterndorff E.B."/>
            <person name="Faurdal D."/>
            <person name="Vuksanovic O."/>
            <person name="Mourched A.-S."/>
            <person name="Charusanti P."/>
            <person name="Shaw S."/>
            <person name="Blin K."/>
            <person name="Weber T."/>
        </authorList>
    </citation>
    <scope>NUCLEOTIDE SEQUENCE</scope>
    <source>
        <strain evidence="8">NBC_00060</strain>
    </source>
</reference>
<evidence type="ECO:0000256" key="1">
    <source>
        <dbReference type="ARBA" id="ARBA00001933"/>
    </source>
</evidence>